<keyword evidence="1" id="KW-0472">Membrane</keyword>
<dbReference type="Gene3D" id="3.30.2090.10">
    <property type="entry name" value="Multidrug efflux transporter AcrB TolC docking domain, DN and DC subdomains"/>
    <property type="match status" value="2"/>
</dbReference>
<proteinExistence type="predicted"/>
<feature type="transmembrane region" description="Helical" evidence="1">
    <location>
        <begin position="384"/>
        <end position="407"/>
    </location>
</feature>
<dbReference type="PANTHER" id="PTHR32063">
    <property type="match status" value="1"/>
</dbReference>
<feature type="transmembrane region" description="Helical" evidence="1">
    <location>
        <begin position="358"/>
        <end position="378"/>
    </location>
</feature>
<dbReference type="RefSeq" id="WP_149999488.1">
    <property type="nucleotide sequence ID" value="NZ_BKCL01000001.1"/>
</dbReference>
<accession>A0A5A7MPK9</accession>
<dbReference type="Proteomes" id="UP000322084">
    <property type="component" value="Unassembled WGS sequence"/>
</dbReference>
<feature type="transmembrane region" description="Helical" evidence="1">
    <location>
        <begin position="882"/>
        <end position="901"/>
    </location>
</feature>
<dbReference type="Pfam" id="PF00873">
    <property type="entry name" value="ACR_tran"/>
    <property type="match status" value="1"/>
</dbReference>
<gene>
    <name evidence="2" type="ORF">JCM17844_05620</name>
</gene>
<evidence type="ECO:0000313" key="3">
    <source>
        <dbReference type="Proteomes" id="UP000322084"/>
    </source>
</evidence>
<dbReference type="Gene3D" id="3.30.70.1430">
    <property type="entry name" value="Multidrug efflux transporter AcrB pore domain"/>
    <property type="match status" value="2"/>
</dbReference>
<feature type="transmembrane region" description="Helical" evidence="1">
    <location>
        <begin position="855"/>
        <end position="875"/>
    </location>
</feature>
<protein>
    <submittedName>
        <fullName evidence="2">Acriflavin resistance protein</fullName>
    </submittedName>
</protein>
<evidence type="ECO:0000256" key="1">
    <source>
        <dbReference type="SAM" id="Phobius"/>
    </source>
</evidence>
<dbReference type="PRINTS" id="PR00702">
    <property type="entry name" value="ACRIFLAVINRP"/>
</dbReference>
<dbReference type="SUPFAM" id="SSF82714">
    <property type="entry name" value="Multidrug efflux transporter AcrB TolC docking domain, DN and DC subdomains"/>
    <property type="match status" value="1"/>
</dbReference>
<dbReference type="InterPro" id="IPR027463">
    <property type="entry name" value="AcrB_DN_DC_subdom"/>
</dbReference>
<dbReference type="GO" id="GO:0042910">
    <property type="term" value="F:xenobiotic transmembrane transporter activity"/>
    <property type="evidence" value="ECO:0007669"/>
    <property type="project" value="TreeGrafter"/>
</dbReference>
<feature type="transmembrane region" description="Helical" evidence="1">
    <location>
        <begin position="998"/>
        <end position="1026"/>
    </location>
</feature>
<sequence length="1057" mass="115106">MNSIIKSAVDHKRLILSLLMMILLAGGYAYYAIPKEDNPDVQFPFFSVSISHDGISPEDAERMIIKPMERQLQTIEGVKEMTANGFEGGASIVLEFQSDVDADQALLDVREAVDMAKADLPNESEEPVVAEYSAGKQPIITVVLFGDAPERTMVRIAEALKDQLETIPSVLEAQVGGKREEVLEVVVDPTRIETYDVSLNELLTVVQNNNRLIAAGALDAGDGRFSVKVPGLFEDARDVASLPVKTSRDGVVTLADLGEARRTFKDATSLARFNGRPAITIEVIKRVGTNTVETAQAAKAMTEFAAKSWPGSMQYEFLGDTSVYVTDFLSTLRNSVLSAVALVSIVVVAALGWRSATLVSVSIPGAFLFGILVLYALGYTINTVVLFGLILAVGLLVDGAIVVTEYADRKMLEGHHRKEAFRLAAQRMSWPIIASTATTLVAFAPLLFWPGIIGDFMSYLPLTLIFTLIGSLLMALIFLPTLGALIGKPGQADPDLMEHLAGDQTFDPKSLSGITGWYTRLLSVLIHHPGKIMALTLVALIGAWGLFITDNNGQILFPDGEPNSARVLVHARGNFSITEMNMLVSDVESRLLDIEGVENRYTRIGAGSGDAEDTIGRVTLLFKDWDERRPATEIEQDIRERVADVAGVKVEFSEEQQGPVQGKAIEIEVASAIPSLIIPTVERIREFIDNMDGLVDQEDSRPVAGIEWRLEVDRAEAGRFGTDLTTVGSFIQLVTNGALVGRYRPDEADDEVDIRVRFPVDQRGILALDTLRIPTEFGSVPIGNFVERKARPKTGDIERIDGQRVMTLASDVAEGVQPAAKVIEIKKWIADQNFDPRVSIRFAGQDEVEKESGSFLLNAFIIALFGMGLILLAQFNSFYQAGLILTAVLLSTVGAVFGLWLTDRPFVIVMTGVGIIALAGIVVNNNIVLIDTYARLVKQGIPSLEAVVRTGAQRLRPVLLTTITTVIGLLPMVFQFNVDFVSRAVEIGSPTSFIWVDLALAIVFGLSFATVLTLIVTPSMLAWRIIRKEKKAARKAKKAGIEGKIVKEIKDVTQAAE</sequence>
<feature type="transmembrane region" description="Helical" evidence="1">
    <location>
        <begin position="428"/>
        <end position="453"/>
    </location>
</feature>
<feature type="transmembrane region" description="Helical" evidence="1">
    <location>
        <begin position="459"/>
        <end position="479"/>
    </location>
</feature>
<keyword evidence="1" id="KW-1133">Transmembrane helix</keyword>
<feature type="transmembrane region" description="Helical" evidence="1">
    <location>
        <begin position="907"/>
        <end position="929"/>
    </location>
</feature>
<dbReference type="InterPro" id="IPR001036">
    <property type="entry name" value="Acrflvin-R"/>
</dbReference>
<dbReference type="AlphaFoldDB" id="A0A5A7MPK9"/>
<dbReference type="PANTHER" id="PTHR32063:SF0">
    <property type="entry name" value="SWARMING MOTILITY PROTEIN SWRC"/>
    <property type="match status" value="1"/>
</dbReference>
<dbReference type="SUPFAM" id="SSF82866">
    <property type="entry name" value="Multidrug efflux transporter AcrB transmembrane domain"/>
    <property type="match status" value="2"/>
</dbReference>
<organism evidence="2 3">
    <name type="scientific">Iodidimonas gelatinilytica</name>
    <dbReference type="NCBI Taxonomy" id="1236966"/>
    <lineage>
        <taxon>Bacteria</taxon>
        <taxon>Pseudomonadati</taxon>
        <taxon>Pseudomonadota</taxon>
        <taxon>Alphaproteobacteria</taxon>
        <taxon>Iodidimonadales</taxon>
        <taxon>Iodidimonadaceae</taxon>
        <taxon>Iodidimonas</taxon>
    </lineage>
</organism>
<dbReference type="EMBL" id="BKCL01000001">
    <property type="protein sequence ID" value="GEQ96925.1"/>
    <property type="molecule type" value="Genomic_DNA"/>
</dbReference>
<reference evidence="2 3" key="1">
    <citation type="submission" date="2019-09" db="EMBL/GenBank/DDBJ databases">
        <title>NBRP : Genome information of microbial organism related human and environment.</title>
        <authorList>
            <person name="Hattori M."/>
            <person name="Oshima K."/>
            <person name="Inaba H."/>
            <person name="Suda W."/>
            <person name="Sakamoto M."/>
            <person name="Iino T."/>
            <person name="Kitahara M."/>
            <person name="Oshida Y."/>
            <person name="Iida T."/>
            <person name="Kudo T."/>
            <person name="Itoh T."/>
            <person name="Ohkuma M."/>
        </authorList>
    </citation>
    <scope>NUCLEOTIDE SEQUENCE [LARGE SCALE GENOMIC DNA]</scope>
    <source>
        <strain evidence="2 3">Hi-2</strain>
    </source>
</reference>
<evidence type="ECO:0000313" key="2">
    <source>
        <dbReference type="EMBL" id="GEQ96925.1"/>
    </source>
</evidence>
<comment type="caution">
    <text evidence="2">The sequence shown here is derived from an EMBL/GenBank/DDBJ whole genome shotgun (WGS) entry which is preliminary data.</text>
</comment>
<dbReference type="Gene3D" id="1.20.1640.10">
    <property type="entry name" value="Multidrug efflux transporter AcrB transmembrane domain"/>
    <property type="match status" value="2"/>
</dbReference>
<dbReference type="SUPFAM" id="SSF82693">
    <property type="entry name" value="Multidrug efflux transporter AcrB pore domain, PN1, PN2, PC1 and PC2 subdomains"/>
    <property type="match status" value="3"/>
</dbReference>
<feature type="transmembrane region" description="Helical" evidence="1">
    <location>
        <begin position="958"/>
        <end position="978"/>
    </location>
</feature>
<dbReference type="GO" id="GO:0005886">
    <property type="term" value="C:plasma membrane"/>
    <property type="evidence" value="ECO:0007669"/>
    <property type="project" value="TreeGrafter"/>
</dbReference>
<keyword evidence="1" id="KW-0812">Transmembrane</keyword>
<feature type="transmembrane region" description="Helical" evidence="1">
    <location>
        <begin position="336"/>
        <end position="353"/>
    </location>
</feature>
<feature type="transmembrane region" description="Helical" evidence="1">
    <location>
        <begin position="532"/>
        <end position="549"/>
    </location>
</feature>
<name>A0A5A7MPK9_9PROT</name>
<dbReference type="Gene3D" id="3.30.70.1440">
    <property type="entry name" value="Multidrug efflux transporter AcrB pore domain"/>
    <property type="match status" value="1"/>
</dbReference>
<dbReference type="Gene3D" id="3.30.70.1320">
    <property type="entry name" value="Multidrug efflux transporter AcrB pore domain like"/>
    <property type="match status" value="1"/>
</dbReference>